<feature type="domain" description="Amidase" evidence="1">
    <location>
        <begin position="27"/>
        <end position="447"/>
    </location>
</feature>
<dbReference type="PANTHER" id="PTHR11895:SF176">
    <property type="entry name" value="AMIDASE AMID-RELATED"/>
    <property type="match status" value="1"/>
</dbReference>
<dbReference type="SUPFAM" id="SSF75304">
    <property type="entry name" value="Amidase signature (AS) enzymes"/>
    <property type="match status" value="1"/>
</dbReference>
<dbReference type="Gene3D" id="3.90.1300.10">
    <property type="entry name" value="Amidase signature (AS) domain"/>
    <property type="match status" value="1"/>
</dbReference>
<keyword evidence="3" id="KW-1185">Reference proteome</keyword>
<dbReference type="InterPro" id="IPR000120">
    <property type="entry name" value="Amidase"/>
</dbReference>
<evidence type="ECO:0000259" key="1">
    <source>
        <dbReference type="Pfam" id="PF01425"/>
    </source>
</evidence>
<keyword evidence="2" id="KW-0808">Transferase</keyword>
<organism evidence="2 3">
    <name type="scientific">Litorivita pollutaquae</name>
    <dbReference type="NCBI Taxonomy" id="2200892"/>
    <lineage>
        <taxon>Bacteria</taxon>
        <taxon>Pseudomonadati</taxon>
        <taxon>Pseudomonadota</taxon>
        <taxon>Alphaproteobacteria</taxon>
        <taxon>Rhodobacterales</taxon>
        <taxon>Paracoccaceae</taxon>
        <taxon>Litorivita</taxon>
    </lineage>
</organism>
<dbReference type="PANTHER" id="PTHR11895">
    <property type="entry name" value="TRANSAMIDASE"/>
    <property type="match status" value="1"/>
</dbReference>
<dbReference type="InterPro" id="IPR023631">
    <property type="entry name" value="Amidase_dom"/>
</dbReference>
<proteinExistence type="predicted"/>
<comment type="caution">
    <text evidence="2">The sequence shown here is derived from an EMBL/GenBank/DDBJ whole genome shotgun (WGS) entry which is preliminary data.</text>
</comment>
<protein>
    <submittedName>
        <fullName evidence="2">Asp-tRNA(Asn)/Glu-tRNA(Gln) amidotransferase GatCAB subunit A</fullName>
    </submittedName>
</protein>
<reference evidence="2 3" key="1">
    <citation type="submission" date="2018-05" db="EMBL/GenBank/DDBJ databases">
        <title>Oceanovita maritima gen. nov., sp. nov., a marine bacterium in the family Rhodobacteraceae isolated from surface seawater of Lundu port Xiamen, China.</title>
        <authorList>
            <person name="Hetharua B.H."/>
            <person name="Min D."/>
            <person name="Liao H."/>
            <person name="Tian Y."/>
        </authorList>
    </citation>
    <scope>NUCLEOTIDE SEQUENCE [LARGE SCALE GENOMIC DNA]</scope>
    <source>
        <strain evidence="2 3">FSX-11</strain>
    </source>
</reference>
<accession>A0A2V4NVL8</accession>
<evidence type="ECO:0000313" key="3">
    <source>
        <dbReference type="Proteomes" id="UP000248012"/>
    </source>
</evidence>
<dbReference type="AlphaFoldDB" id="A0A2V4NVL8"/>
<name>A0A2V4NVL8_9RHOB</name>
<dbReference type="EMBL" id="QFVT01000002">
    <property type="protein sequence ID" value="PYC49116.1"/>
    <property type="molecule type" value="Genomic_DNA"/>
</dbReference>
<evidence type="ECO:0000313" key="2">
    <source>
        <dbReference type="EMBL" id="PYC49116.1"/>
    </source>
</evidence>
<dbReference type="RefSeq" id="WP_110794692.1">
    <property type="nucleotide sequence ID" value="NZ_KZ826481.1"/>
</dbReference>
<dbReference type="Proteomes" id="UP000248012">
    <property type="component" value="Unassembled WGS sequence"/>
</dbReference>
<dbReference type="GO" id="GO:0016740">
    <property type="term" value="F:transferase activity"/>
    <property type="evidence" value="ECO:0007669"/>
    <property type="project" value="UniProtKB-KW"/>
</dbReference>
<sequence length="467" mass="49568">MKHEELGFSGLVEVGESMASGALSPVELTEAMLARIEQVDPTIKSYARVMTDQAMEDAKRAETELKAGKRRGPLHGVPVAVKDLCDTKGVVTAFGVAGFQDRIPERDATVVSKLRDAGAVILGKLEMTEAALITYDPGIAPPIDPWREDTWCGCSSSGSGVATAAGLCFGSLGSDTGGSIRFPAYCNGVVGLKPTWGRVSRYGVVPLAETLDHVGPLTRKVEDAAAMLGAIAGRDENDPTSLSDTVPDYLSGLGQGVKGIRIGYDEQYCTNGVEPSVQAATQRMIDILKERGAEIVPVTMPATEDAIQAWGAIINAEALLAHTDMYAARPSAYSEALKEFLETAKTVTTLDLAKATITRREFCGQIAALFQSVDLFVAPVMATAAPSLKDFNELCEQPTGLTELAFFSSMQNLTGSPTITLPGGLDANGRPVGCQLVGRHVEEGLLLRAGKAYQDDFTWPNRPPLAM</sequence>
<gene>
    <name evidence="2" type="ORF">DI396_03450</name>
</gene>
<dbReference type="Pfam" id="PF01425">
    <property type="entry name" value="Amidase"/>
    <property type="match status" value="1"/>
</dbReference>
<dbReference type="OrthoDB" id="9777859at2"/>
<dbReference type="InterPro" id="IPR036928">
    <property type="entry name" value="AS_sf"/>
</dbReference>